<keyword evidence="3" id="KW-1185">Reference proteome</keyword>
<proteinExistence type="predicted"/>
<dbReference type="EMBL" id="CP144102">
    <property type="protein sequence ID" value="WWC89101.1"/>
    <property type="molecule type" value="Genomic_DNA"/>
</dbReference>
<dbReference type="RefSeq" id="XP_066075864.1">
    <property type="nucleotide sequence ID" value="XM_066219767.1"/>
</dbReference>
<protein>
    <recommendedName>
        <fullName evidence="4">F-box domain-containing protein</fullName>
    </recommendedName>
</protein>
<dbReference type="AlphaFoldDB" id="A0AAX4JUI8"/>
<gene>
    <name evidence="2" type="ORF">L201_004019</name>
</gene>
<evidence type="ECO:0000256" key="1">
    <source>
        <dbReference type="SAM" id="MobiDB-lite"/>
    </source>
</evidence>
<organism evidence="2 3">
    <name type="scientific">Kwoniella dendrophila CBS 6074</name>
    <dbReference type="NCBI Taxonomy" id="1295534"/>
    <lineage>
        <taxon>Eukaryota</taxon>
        <taxon>Fungi</taxon>
        <taxon>Dikarya</taxon>
        <taxon>Basidiomycota</taxon>
        <taxon>Agaricomycotina</taxon>
        <taxon>Tremellomycetes</taxon>
        <taxon>Tremellales</taxon>
        <taxon>Cryptococcaceae</taxon>
        <taxon>Kwoniella</taxon>
    </lineage>
</organism>
<name>A0AAX4JUI8_9TREE</name>
<feature type="region of interest" description="Disordered" evidence="1">
    <location>
        <begin position="349"/>
        <end position="369"/>
    </location>
</feature>
<evidence type="ECO:0008006" key="4">
    <source>
        <dbReference type="Google" id="ProtNLM"/>
    </source>
</evidence>
<reference evidence="2 3" key="1">
    <citation type="submission" date="2024-01" db="EMBL/GenBank/DDBJ databases">
        <title>Comparative genomics of Cryptococcus and Kwoniella reveals pathogenesis evolution and contrasting modes of karyotype evolution via chromosome fusion or intercentromeric recombination.</title>
        <authorList>
            <person name="Coelho M.A."/>
            <person name="David-Palma M."/>
            <person name="Shea T."/>
            <person name="Bowers K."/>
            <person name="McGinley-Smith S."/>
            <person name="Mohammad A.W."/>
            <person name="Gnirke A."/>
            <person name="Yurkov A.M."/>
            <person name="Nowrousian M."/>
            <person name="Sun S."/>
            <person name="Cuomo C.A."/>
            <person name="Heitman J."/>
        </authorList>
    </citation>
    <scope>NUCLEOTIDE SEQUENCE [LARGE SCALE GENOMIC DNA]</scope>
    <source>
        <strain evidence="2 3">CBS 6074</strain>
    </source>
</reference>
<sequence length="918" mass="105055">MDINLQPSSGISQLFSNQAYSNLIERIFFFANTKSISRLLRVNKYVNELFISSTKLQFHYRQIYHGLPDYSNSTADTNKGSQENVNVTHNEKISTMKKLELLLEKEERLDLLKPSTMKCIHIPHCNVFEFKKGFLLIGECTHKIPSGDPQYLTGYHYDSWSIWKTNADVNQEDVVERGAHKHQGYYRWKIDQGENTYITATMCLEDNVIAVVKEIHEIPCSTVTESSTESTYVRIYLYQLIPPIGTEPPPKGTFQGATRHPETASEFIEIKLPAKFHAHKMKVELGPNGKLGIGIKSEIRGKFNFIGFWDWKKGVSLGAITPSPHMRLAEDFRFFGNFVIATIFRMTTHPPQKPKSKDSKVNSIKRRRANARFDKMRDRQYQVRGRTTLAEPRDLSGHDSCDEEEEEVDLRKDLGASIDTFELYNSANGKKPSPFAHKSYTDPDYNPNEPCTWEYQDIPICAGITSHLTPFFKSVADPPAGIPFMDLPIPPSAIPLSCILGDIHIDDALLKGERDGAMSLTISMAIGGSEMPSKCQMAVDLREIINQMTIVLTDRIKNRDLDPRQLSIQTKSNTMWSNDPSVQKSLNRQLGLDCSTDREPNEKGWETDPDDADLFIMWSRHLRGKDLVNQKMGEVKMKKSNMMSKKYKDTRKRKHGHNCMVDCSKCPVHGPISEIDTTHYAFNIYPAKKIRYEEWEKSCSFRFSFASQDFSSFGTRMFATEPDYKALKSLPRPPGRNEFAPMKLIMRDYNRNLLSNTKNRIAEQNDHQNRFTKPLGASSTVPSSDQISSSTKKFNSYFSASPLPKEYKKSFENYKDNLEETVFTLCKLPKPIALPKLIRNSLESSSSKYHSKENDNKIYTVGIFNDQFIKSNLNFRESKIDMKWDMKRNLLDVFFDGNSVVLHMQNGATIMDFTPSTQ</sequence>
<evidence type="ECO:0000313" key="3">
    <source>
        <dbReference type="Proteomes" id="UP001355207"/>
    </source>
</evidence>
<feature type="region of interest" description="Disordered" evidence="1">
    <location>
        <begin position="381"/>
        <end position="404"/>
    </location>
</feature>
<dbReference type="Proteomes" id="UP001355207">
    <property type="component" value="Chromosome 5"/>
</dbReference>
<accession>A0AAX4JUI8</accession>
<feature type="compositionally biased region" description="Basic and acidic residues" evidence="1">
    <location>
        <begin position="391"/>
        <end position="400"/>
    </location>
</feature>
<dbReference type="GeneID" id="91094689"/>
<evidence type="ECO:0000313" key="2">
    <source>
        <dbReference type="EMBL" id="WWC89101.1"/>
    </source>
</evidence>